<feature type="domain" description="NAD-dependent epimerase/dehydratase" evidence="1">
    <location>
        <begin position="2"/>
        <end position="227"/>
    </location>
</feature>
<dbReference type="InterPro" id="IPR001509">
    <property type="entry name" value="Epimerase_deHydtase"/>
</dbReference>
<dbReference type="CDD" id="cd05232">
    <property type="entry name" value="UDP_G4E_4_SDR_e"/>
    <property type="match status" value="1"/>
</dbReference>
<dbReference type="InterPro" id="IPR050177">
    <property type="entry name" value="Lipid_A_modif_metabolic_enz"/>
</dbReference>
<comment type="caution">
    <text evidence="2">The sequence shown here is derived from an EMBL/GenBank/DDBJ whole genome shotgun (WGS) entry which is preliminary data.</text>
</comment>
<dbReference type="SUPFAM" id="SSF51735">
    <property type="entry name" value="NAD(P)-binding Rossmann-fold domains"/>
    <property type="match status" value="1"/>
</dbReference>
<evidence type="ECO:0000313" key="2">
    <source>
        <dbReference type="EMBL" id="MDD0815400.1"/>
    </source>
</evidence>
<sequence>MILLTGATGFVGQALLARLAQDGRAVRAVSRRRPPTPAGPTDWVAMPDLGPDNDWRTALAGVEQVVHTAARVHVMHDTAADPLAEFRRANVEGTLALARQAAAAGVRRFVFVSSVKVHGEATAPGQPFRASDTPAPQDAYGLSKWEAEQGLHAIAQATGMAVVIVRPPLVYGPGVQANFAALMRWLARGRPLPLGRVRDNRRSLVALGNLVDLLCVCLDHPAAAGQTFLVSDGEDLSTQDLLRRLGQALGRPAQLWPVPVLWLRLAAAGLGRGAAMQRLSGSLQLDITPTCQRLGWRPPVSVDQGLRLAAEALRQRTRS</sequence>
<gene>
    <name evidence="2" type="ORF">PSQ39_12245</name>
</gene>
<proteinExistence type="predicted"/>
<dbReference type="InterPro" id="IPR036291">
    <property type="entry name" value="NAD(P)-bd_dom_sf"/>
</dbReference>
<dbReference type="PANTHER" id="PTHR43245">
    <property type="entry name" value="BIFUNCTIONAL POLYMYXIN RESISTANCE PROTEIN ARNA"/>
    <property type="match status" value="1"/>
</dbReference>
<dbReference type="EMBL" id="JAQSIO010000004">
    <property type="protein sequence ID" value="MDD0815400.1"/>
    <property type="molecule type" value="Genomic_DNA"/>
</dbReference>
<keyword evidence="3" id="KW-1185">Reference proteome</keyword>
<dbReference type="Gene3D" id="3.40.50.720">
    <property type="entry name" value="NAD(P)-binding Rossmann-like Domain"/>
    <property type="match status" value="1"/>
</dbReference>
<dbReference type="PANTHER" id="PTHR43245:SF58">
    <property type="entry name" value="BLL5923 PROTEIN"/>
    <property type="match status" value="1"/>
</dbReference>
<protein>
    <submittedName>
        <fullName evidence="2">SDR family oxidoreductase</fullName>
    </submittedName>
</protein>
<evidence type="ECO:0000313" key="3">
    <source>
        <dbReference type="Proteomes" id="UP001528672"/>
    </source>
</evidence>
<dbReference type="RefSeq" id="WP_273927100.1">
    <property type="nucleotide sequence ID" value="NZ_JAQSIO010000004.1"/>
</dbReference>
<organism evidence="2 3">
    <name type="scientific">Curvibacter microcysteis</name>
    <dbReference type="NCBI Taxonomy" id="3026419"/>
    <lineage>
        <taxon>Bacteria</taxon>
        <taxon>Pseudomonadati</taxon>
        <taxon>Pseudomonadota</taxon>
        <taxon>Betaproteobacteria</taxon>
        <taxon>Burkholderiales</taxon>
        <taxon>Comamonadaceae</taxon>
        <taxon>Curvibacter</taxon>
    </lineage>
</organism>
<reference evidence="2 3" key="1">
    <citation type="submission" date="2023-02" db="EMBL/GenBank/DDBJ databases">
        <title>Bacterial whole genome sequence for Curvibacter sp. HBC28.</title>
        <authorList>
            <person name="Le V."/>
            <person name="Ko S.-R."/>
            <person name="Ahn C.-Y."/>
            <person name="Oh H.-M."/>
        </authorList>
    </citation>
    <scope>NUCLEOTIDE SEQUENCE [LARGE SCALE GENOMIC DNA]</scope>
    <source>
        <strain evidence="2 3">HBC28</strain>
    </source>
</reference>
<dbReference type="Proteomes" id="UP001528672">
    <property type="component" value="Unassembled WGS sequence"/>
</dbReference>
<name>A0ABT5MJN2_9BURK</name>
<dbReference type="Pfam" id="PF01370">
    <property type="entry name" value="Epimerase"/>
    <property type="match status" value="1"/>
</dbReference>
<accession>A0ABT5MJN2</accession>
<evidence type="ECO:0000259" key="1">
    <source>
        <dbReference type="Pfam" id="PF01370"/>
    </source>
</evidence>